<proteinExistence type="predicted"/>
<comment type="caution">
    <text evidence="1">The sequence shown here is derived from an EMBL/GenBank/DDBJ whole genome shotgun (WGS) entry which is preliminary data.</text>
</comment>
<protein>
    <recommendedName>
        <fullName evidence="3">Reverse transcriptase zinc-binding domain-containing protein</fullName>
    </recommendedName>
</protein>
<accession>A0ABR2DKS5</accession>
<keyword evidence="2" id="KW-1185">Reference proteome</keyword>
<dbReference type="Proteomes" id="UP001472677">
    <property type="component" value="Unassembled WGS sequence"/>
</dbReference>
<organism evidence="1 2">
    <name type="scientific">Hibiscus sabdariffa</name>
    <name type="common">roselle</name>
    <dbReference type="NCBI Taxonomy" id="183260"/>
    <lineage>
        <taxon>Eukaryota</taxon>
        <taxon>Viridiplantae</taxon>
        <taxon>Streptophyta</taxon>
        <taxon>Embryophyta</taxon>
        <taxon>Tracheophyta</taxon>
        <taxon>Spermatophyta</taxon>
        <taxon>Magnoliopsida</taxon>
        <taxon>eudicotyledons</taxon>
        <taxon>Gunneridae</taxon>
        <taxon>Pentapetalae</taxon>
        <taxon>rosids</taxon>
        <taxon>malvids</taxon>
        <taxon>Malvales</taxon>
        <taxon>Malvaceae</taxon>
        <taxon>Malvoideae</taxon>
        <taxon>Hibiscus</taxon>
    </lineage>
</organism>
<dbReference type="EMBL" id="JBBPBM010000024">
    <property type="protein sequence ID" value="KAK8542024.1"/>
    <property type="molecule type" value="Genomic_DNA"/>
</dbReference>
<reference evidence="1 2" key="1">
    <citation type="journal article" date="2024" name="G3 (Bethesda)">
        <title>Genome assembly of Hibiscus sabdariffa L. provides insights into metabolisms of medicinal natural products.</title>
        <authorList>
            <person name="Kim T."/>
        </authorList>
    </citation>
    <scope>NUCLEOTIDE SEQUENCE [LARGE SCALE GENOMIC DNA]</scope>
    <source>
        <strain evidence="1">TK-2024</strain>
        <tissue evidence="1">Old leaves</tissue>
    </source>
</reference>
<gene>
    <name evidence="1" type="ORF">V6N12_014635</name>
</gene>
<evidence type="ECO:0008006" key="3">
    <source>
        <dbReference type="Google" id="ProtNLM"/>
    </source>
</evidence>
<sequence>MCRRRLMTNVERCKRRFTMCSHCSVCGDLCEDIDHIFRRCPPAIHVWSELVVPAMRNSFMNMELQDWLRNNLTLSIAFAYDMENWDLMLGYVRNAFVFNNPNGAQGNIIEGARFMVDNTVVRAGAQHITAGGWLPPEHNWIKAYGNLVLEYGGGCTYEKCFYWYFGDDLL</sequence>
<evidence type="ECO:0000313" key="2">
    <source>
        <dbReference type="Proteomes" id="UP001472677"/>
    </source>
</evidence>
<name>A0ABR2DKS5_9ROSI</name>
<evidence type="ECO:0000313" key="1">
    <source>
        <dbReference type="EMBL" id="KAK8542024.1"/>
    </source>
</evidence>